<feature type="compositionally biased region" description="Acidic residues" evidence="1">
    <location>
        <begin position="87"/>
        <end position="110"/>
    </location>
</feature>
<keyword evidence="3" id="KW-1185">Reference proteome</keyword>
<evidence type="ECO:0000313" key="3">
    <source>
        <dbReference type="Proteomes" id="UP000000909"/>
    </source>
</evidence>
<dbReference type="Proteomes" id="UP000000909">
    <property type="component" value="Segment"/>
</dbReference>
<evidence type="ECO:0000256" key="1">
    <source>
        <dbReference type="SAM" id="MobiDB-lite"/>
    </source>
</evidence>
<organism evidence="2 3">
    <name type="scientific">Synechococcus phage syn9</name>
    <dbReference type="NCBI Taxonomy" id="382359"/>
    <lineage>
        <taxon>Viruses</taxon>
        <taxon>Duplodnaviria</taxon>
        <taxon>Heunggongvirae</taxon>
        <taxon>Uroviricota</taxon>
        <taxon>Caudoviricetes</taxon>
        <taxon>Pantevenvirales</taxon>
        <taxon>Kyanoviridae</taxon>
        <taxon>Ormenosvirus</taxon>
        <taxon>Ormenosvirus syn9</taxon>
    </lineage>
</organism>
<protein>
    <submittedName>
        <fullName evidence="2">Gp130</fullName>
    </submittedName>
</protein>
<evidence type="ECO:0000313" key="2">
    <source>
        <dbReference type="EMBL" id="ABA47100.1"/>
    </source>
</evidence>
<sequence length="110" mass="11835">MPSDIAKQIVDKIFGDQKADAISLANDALGSATYDLIQQQKLNFAKTMGFELGDTAQDSADAVADAMPDGTDAPTEVEFDGRKPEDPPTDEVEQPEAQQTEEEPTDETDS</sequence>
<name>Q0QZ96_BPSYS</name>
<feature type="region of interest" description="Disordered" evidence="1">
    <location>
        <begin position="59"/>
        <end position="110"/>
    </location>
</feature>
<dbReference type="RefSeq" id="YP_717799.1">
    <property type="nucleotide sequence ID" value="NC_008296.2"/>
</dbReference>
<dbReference type="Pfam" id="PF23853">
    <property type="entry name" value="DUF7216"/>
    <property type="match status" value="1"/>
</dbReference>
<proteinExistence type="predicted"/>
<dbReference type="KEGG" id="vg:4239187"/>
<dbReference type="EMBL" id="DQ149023">
    <property type="protein sequence ID" value="ABA47100.1"/>
    <property type="molecule type" value="Genomic_DNA"/>
</dbReference>
<dbReference type="GeneID" id="4239187"/>
<dbReference type="InterPro" id="IPR055640">
    <property type="entry name" value="DUF7216"/>
</dbReference>
<organismHost>
    <name type="scientific">Synechococcus</name>
    <dbReference type="NCBI Taxonomy" id="1129"/>
</organismHost>
<accession>Q0QZ96</accession>
<dbReference type="OrthoDB" id="23479at10239"/>
<reference evidence="2 3" key="1">
    <citation type="journal article" date="2007" name="Environ. Microbiol.">
        <title>Genomic and structural analysis of Syn9, a cyanophage infecting marine Prochlorococcus and Synechococcus.</title>
        <authorList>
            <person name="Weigele P.R."/>
            <person name="Pope W.H."/>
            <person name="Pedulla M.L."/>
            <person name="Houtz J.M."/>
            <person name="Smith A.L."/>
            <person name="Conway J.F."/>
            <person name="King J."/>
            <person name="Hatfull G.F."/>
            <person name="Lawrence J.G."/>
            <person name="Hendrix R.W."/>
        </authorList>
    </citation>
    <scope>NUCLEOTIDE SEQUENCE</scope>
</reference>